<dbReference type="EMBL" id="CP002425">
    <property type="protein sequence ID" value="ADX86343.1"/>
    <property type="molecule type" value="Genomic_DNA"/>
</dbReference>
<organism evidence="1 2">
    <name type="scientific">Saccharolobus islandicus (strain REY15A)</name>
    <name type="common">Sulfolobus islandicus</name>
    <dbReference type="NCBI Taxonomy" id="930945"/>
    <lineage>
        <taxon>Archaea</taxon>
        <taxon>Thermoproteota</taxon>
        <taxon>Thermoprotei</taxon>
        <taxon>Sulfolobales</taxon>
        <taxon>Sulfolobaceae</taxon>
        <taxon>Saccharolobus</taxon>
    </lineage>
</organism>
<evidence type="ECO:0000313" key="2">
    <source>
        <dbReference type="Proteomes" id="UP000002664"/>
    </source>
</evidence>
<dbReference type="AlphaFoldDB" id="F0ND46"/>
<proteinExistence type="predicted"/>
<name>F0ND46_SACI5</name>
<evidence type="ECO:0000313" key="1">
    <source>
        <dbReference type="EMBL" id="ADX86343.1"/>
    </source>
</evidence>
<dbReference type="Proteomes" id="UP000002664">
    <property type="component" value="Chromosome"/>
</dbReference>
<accession>F0ND46</accession>
<protein>
    <submittedName>
        <fullName evidence="1">Uncharacterized protein</fullName>
    </submittedName>
</protein>
<keyword evidence="2" id="KW-1185">Reference proteome</keyword>
<dbReference type="KEGG" id="sir:SiRe_2292"/>
<reference evidence="1 2" key="1">
    <citation type="journal article" date="2011" name="J. Bacteriol.">
        <title>Genome analyses of icelandic strains of Sulfolobus islandicus, model organisms for genetic and virus-host interaction studies.</title>
        <authorList>
            <person name="Guo L."/>
            <person name="Brugger K."/>
            <person name="Liu C."/>
            <person name="Shah S.A."/>
            <person name="Zheng H."/>
            <person name="Zhu Y."/>
            <person name="Wang S."/>
            <person name="Lillestol R.K."/>
            <person name="Chen L."/>
            <person name="Frank J."/>
            <person name="Prangishvili D."/>
            <person name="Paulin L."/>
            <person name="She Q."/>
            <person name="Huang L."/>
            <person name="Garrett R.A."/>
        </authorList>
    </citation>
    <scope>NUCLEOTIDE SEQUENCE [LARGE SCALE GENOMIC DNA]</scope>
    <source>
        <strain evidence="1 2">REY15A</strain>
    </source>
</reference>
<dbReference type="HOGENOM" id="CLU_1590960_0_0_2"/>
<gene>
    <name evidence="1" type="ordered locus">SiRe_2292</name>
</gene>
<sequence>MRTIMIDVHIVFGGNLEIGIHNIDKKEIYVTIIPLIPNFFKLLDYNYRRDSKEVYYNYNSENNSTLELIRKYINQSFNIDDQIDNIIVSGSESYFLQNPLDISLTIIRKIFGNNYNKIYYYTLLNKFIDFDQMELIQLSNITNKEVSVYSSIVGPLLKIRSMRLEHKVIPV</sequence>
<dbReference type="STRING" id="930945.SiRe_2292"/>